<dbReference type="AlphaFoldDB" id="C0CW01"/>
<gene>
    <name evidence="1" type="ORF">CLOSTASPAR_01155</name>
</gene>
<evidence type="ECO:0000313" key="1">
    <source>
        <dbReference type="EMBL" id="EEG56780.1"/>
    </source>
</evidence>
<reference evidence="1 2" key="1">
    <citation type="submission" date="2009-01" db="EMBL/GenBank/DDBJ databases">
        <authorList>
            <person name="Fulton L."/>
            <person name="Clifton S."/>
            <person name="Fulton B."/>
            <person name="Xu J."/>
            <person name="Minx P."/>
            <person name="Pepin K.H."/>
            <person name="Johnson M."/>
            <person name="Bhonagiri V."/>
            <person name="Nash W.E."/>
            <person name="Mardis E.R."/>
            <person name="Wilson R.K."/>
        </authorList>
    </citation>
    <scope>NUCLEOTIDE SEQUENCE [LARGE SCALE GENOMIC DNA]</scope>
    <source>
        <strain evidence="1 2">DSM 15981</strain>
    </source>
</reference>
<dbReference type="PANTHER" id="PTHR47739">
    <property type="entry name" value="TRNA1(VAL) (ADENINE(37)-N6)-METHYLTRANSFERASE"/>
    <property type="match status" value="1"/>
</dbReference>
<feature type="non-terminal residue" evidence="1">
    <location>
        <position position="1"/>
    </location>
</feature>
<organism evidence="1 2">
    <name type="scientific">[Clostridium] asparagiforme DSM 15981</name>
    <dbReference type="NCBI Taxonomy" id="518636"/>
    <lineage>
        <taxon>Bacteria</taxon>
        <taxon>Bacillati</taxon>
        <taxon>Bacillota</taxon>
        <taxon>Clostridia</taxon>
        <taxon>Lachnospirales</taxon>
        <taxon>Lachnospiraceae</taxon>
        <taxon>Enterocloster</taxon>
    </lineage>
</organism>
<dbReference type="Gene3D" id="3.40.50.150">
    <property type="entry name" value="Vaccinia Virus protein VP39"/>
    <property type="match status" value="1"/>
</dbReference>
<sequence>RPMGRFYMVHRPRRLVEILDTFTRHGLEPKRMKFVHPYADREANMVLIEAVRGGGALMKVEPPVVVFDESGQYSDEIRTTYGY</sequence>
<dbReference type="Proteomes" id="UP000004756">
    <property type="component" value="Unassembled WGS sequence"/>
</dbReference>
<accession>C0CW01</accession>
<comment type="caution">
    <text evidence="1">The sequence shown here is derived from an EMBL/GenBank/DDBJ whole genome shotgun (WGS) entry which is preliminary data.</text>
</comment>
<evidence type="ECO:0000313" key="2">
    <source>
        <dbReference type="Proteomes" id="UP000004756"/>
    </source>
</evidence>
<dbReference type="InterPro" id="IPR050210">
    <property type="entry name" value="tRNA_Adenine-N(6)_MTase"/>
</dbReference>
<dbReference type="EMBL" id="ACCJ01000051">
    <property type="protein sequence ID" value="EEG56780.1"/>
    <property type="molecule type" value="Genomic_DNA"/>
</dbReference>
<dbReference type="PANTHER" id="PTHR47739:SF1">
    <property type="entry name" value="TRNA1(VAL) (ADENINE(37)-N6)-METHYLTRANSFERASE"/>
    <property type="match status" value="1"/>
</dbReference>
<proteinExistence type="predicted"/>
<dbReference type="InterPro" id="IPR029063">
    <property type="entry name" value="SAM-dependent_MTases_sf"/>
</dbReference>
<reference evidence="1 2" key="2">
    <citation type="submission" date="2009-02" db="EMBL/GenBank/DDBJ databases">
        <title>Draft genome sequence of Clostridium asparagiforme (DSM 15981).</title>
        <authorList>
            <person name="Sudarsanam P."/>
            <person name="Ley R."/>
            <person name="Guruge J."/>
            <person name="Turnbaugh P.J."/>
            <person name="Mahowald M."/>
            <person name="Liep D."/>
            <person name="Gordon J."/>
        </authorList>
    </citation>
    <scope>NUCLEOTIDE SEQUENCE [LARGE SCALE GENOMIC DNA]</scope>
    <source>
        <strain evidence="1 2">DSM 15981</strain>
    </source>
</reference>
<protein>
    <submittedName>
        <fullName evidence="1">Uncharacterized protein</fullName>
    </submittedName>
</protein>
<keyword evidence="2" id="KW-1185">Reference proteome</keyword>
<name>C0CW01_9FIRM</name>
<dbReference type="HOGENOM" id="CLU_153930_1_0_9"/>